<dbReference type="Gene3D" id="3.40.5.100">
    <property type="match status" value="1"/>
</dbReference>
<evidence type="ECO:0008006" key="2">
    <source>
        <dbReference type="Google" id="ProtNLM"/>
    </source>
</evidence>
<proteinExistence type="predicted"/>
<organism evidence="1">
    <name type="scientific">marine sediment metagenome</name>
    <dbReference type="NCBI Taxonomy" id="412755"/>
    <lineage>
        <taxon>unclassified sequences</taxon>
        <taxon>metagenomes</taxon>
        <taxon>ecological metagenomes</taxon>
    </lineage>
</organism>
<accession>X1U0Z9</accession>
<comment type="caution">
    <text evidence="1">The sequence shown here is derived from an EMBL/GenBank/DDBJ whole genome shotgun (WGS) entry which is preliminary data.</text>
</comment>
<dbReference type="EMBL" id="BARW01033576">
    <property type="protein sequence ID" value="GAJ11243.1"/>
    <property type="molecule type" value="Genomic_DNA"/>
</dbReference>
<evidence type="ECO:0000313" key="1">
    <source>
        <dbReference type="EMBL" id="GAJ11243.1"/>
    </source>
</evidence>
<feature type="non-terminal residue" evidence="1">
    <location>
        <position position="1"/>
    </location>
</feature>
<name>X1U0Z9_9ZZZZ</name>
<dbReference type="InterPro" id="IPR029063">
    <property type="entry name" value="SAM-dependent_MTases_sf"/>
</dbReference>
<dbReference type="AlphaFoldDB" id="X1U0Z9"/>
<reference evidence="1" key="1">
    <citation type="journal article" date="2014" name="Front. Microbiol.">
        <title>High frequency of phylogenetically diverse reductive dehalogenase-homologous genes in deep subseafloor sedimentary metagenomes.</title>
        <authorList>
            <person name="Kawai M."/>
            <person name="Futagami T."/>
            <person name="Toyoda A."/>
            <person name="Takaki Y."/>
            <person name="Nishi S."/>
            <person name="Hori S."/>
            <person name="Arai W."/>
            <person name="Tsubouchi T."/>
            <person name="Morono Y."/>
            <person name="Uchiyama I."/>
            <person name="Ito T."/>
            <person name="Fujiyama A."/>
            <person name="Inagaki F."/>
            <person name="Takami H."/>
        </authorList>
    </citation>
    <scope>NUCLEOTIDE SEQUENCE</scope>
    <source>
        <strain evidence="1">Expedition CK06-06</strain>
    </source>
</reference>
<sequence>LYGECLGGALYWNDFLPMAKKAGFLDPRLVTSRPIEVENEAMRDKLGQARFFSATYRLFKLDGLEPACEDYGQAVVYRGGVAEQPQAFELDGHHVIERGRAFPVCGNSWRMLAETRFAPFFDFIGDFATHYGITDGCGASAALPFNETAPAQGTTAKSSCC</sequence>
<protein>
    <recommendedName>
        <fullName evidence="2">Methyltransferase type 11</fullName>
    </recommendedName>
</protein>
<dbReference type="Gene3D" id="3.40.50.150">
    <property type="entry name" value="Vaccinia Virus protein VP39"/>
    <property type="match status" value="1"/>
</dbReference>
<gene>
    <name evidence="1" type="ORF">S12H4_52851</name>
</gene>